<dbReference type="PROSITE" id="PS50292">
    <property type="entry name" value="PEROXIDASE_3"/>
    <property type="match status" value="1"/>
</dbReference>
<reference evidence="7 8" key="1">
    <citation type="journal article" date="2020" name="Nature">
        <title>Bacterial chemolithoautotrophy via manganese oxidation.</title>
        <authorList>
            <person name="Yu H."/>
            <person name="Leadbetter J.R."/>
        </authorList>
    </citation>
    <scope>NUCLEOTIDE SEQUENCE [LARGE SCALE GENOMIC DNA]</scope>
    <source>
        <strain evidence="7 8">Mn-1</strain>
    </source>
</reference>
<dbReference type="GO" id="GO:0004601">
    <property type="term" value="F:peroxidase activity"/>
    <property type="evidence" value="ECO:0007669"/>
    <property type="project" value="InterPro"/>
</dbReference>
<dbReference type="Proteomes" id="UP000534783">
    <property type="component" value="Unassembled WGS sequence"/>
</dbReference>
<sequence length="945" mass="105894">MGGCAGAKKRLEGQRDLDSCAKMAASGFRPVAGERTERFLGKVQEATARCRGGEKAAAFRSAPWLDWSNYWATGDLSSRVPGSDRTNRHLDPNGRGIDGALLDLEYQRVELVKFNLFDNSGTYPDYVQGRDGIPGAALKVWDTMRLQNRHPNYAAVGGDGPQLCRGELIRYRTPTGICNDLKNPAMGSTQMPFARNVQFEATFPDLGKDELARNRHGDRIGLLTPDPQVISRKLFTRPQSQPEKCREGQGLPGDSPEANCDYKKAPFFNVLAAFWIQFMTHDWFSHLEEGENGPEMMAVGCATQKVANVEQPITPEEATKLGCRPDDRMEKSLTADESDPATFIHKGKRVLTRAYKTTNNNVTAWWDASQIYGYDERSRRRVKRDPADRAKLLLVSIPQREAAGEKTGYLPPFSPGDPIHPAWSGQEATAFPDNWSIGMSFYHNLFAREHNLFVDAFRTQAAEMPEADSGLRNPARPDTVIRNKEVTDDELFEAARLVVSAEIAKIHTIEWTPQLLYDEPLFLGMNSNWSGLIHGDNLVSRALEKIVVDNFGASENARKAGQWYSVFASGPGIFGLGSRVYSDDAILAKFDPKKTDTWNVANPDHVNGGINHFGSPFNFPEEFVTVYRLHALVPDLIEFREAGDPNVIRNKIPVIETFRGKATAAMESRGLANWALSMGRQRLGLLTLQNQPQFLQNLPMPRLQTATNTLDVPALDLIRDRERGVPRFNEFRRQYGLKQLTRFDDFIDPRLPKDSPEEVEQRRLVGLLREVYGQHICDASKVITSAQVNDDGTPITDCLGHPDGSLVDNIEDVDTVVGWLSEFTRPHGFAISETQFQVFILNASRRLFSDRFFTSSFRPEFYTHLGVEWVTNNGPDGKVIEKGTPNGHLVEVSPLKRVLLRATPELAPELAHVVNAFDPWGRDRGEYYSLEWKPRPGAEGDEAFK</sequence>
<dbReference type="Pfam" id="PF03098">
    <property type="entry name" value="An_peroxidase"/>
    <property type="match status" value="3"/>
</dbReference>
<dbReference type="GO" id="GO:0016702">
    <property type="term" value="F:oxidoreductase activity, acting on single donors with incorporation of molecular oxygen, incorporation of two atoms of oxygen"/>
    <property type="evidence" value="ECO:0007669"/>
    <property type="project" value="TreeGrafter"/>
</dbReference>
<dbReference type="Gene3D" id="1.10.640.10">
    <property type="entry name" value="Haem peroxidase domain superfamily, animal type"/>
    <property type="match status" value="1"/>
</dbReference>
<dbReference type="PANTHER" id="PTHR11903">
    <property type="entry name" value="PROSTAGLANDIN G/H SYNTHASE"/>
    <property type="match status" value="1"/>
</dbReference>
<dbReference type="SUPFAM" id="SSF48113">
    <property type="entry name" value="Heme-dependent peroxidases"/>
    <property type="match status" value="1"/>
</dbReference>
<dbReference type="AlphaFoldDB" id="A0A7X6IBH6"/>
<dbReference type="InterPro" id="IPR037120">
    <property type="entry name" value="Haem_peroxidase_sf_animal"/>
</dbReference>
<keyword evidence="3" id="KW-0223">Dioxygenase</keyword>
<evidence type="ECO:0000313" key="8">
    <source>
        <dbReference type="Proteomes" id="UP000534783"/>
    </source>
</evidence>
<protein>
    <submittedName>
        <fullName evidence="7">Oxygenase</fullName>
    </submittedName>
</protein>
<organism evidence="7 8">
    <name type="scientific">Candidatus Manganitrophus noduliformans</name>
    <dbReference type="NCBI Taxonomy" id="2606439"/>
    <lineage>
        <taxon>Bacteria</taxon>
        <taxon>Pseudomonadati</taxon>
        <taxon>Nitrospirota</taxon>
        <taxon>Nitrospiria</taxon>
        <taxon>Candidatus Troglogloeales</taxon>
        <taxon>Candidatus Manganitrophaceae</taxon>
        <taxon>Candidatus Manganitrophus</taxon>
    </lineage>
</organism>
<keyword evidence="4" id="KW-0560">Oxidoreductase</keyword>
<dbReference type="InterPro" id="IPR010255">
    <property type="entry name" value="Haem_peroxidase_sf"/>
</dbReference>
<keyword evidence="1" id="KW-0479">Metal-binding</keyword>
<proteinExistence type="predicted"/>
<dbReference type="GO" id="GO:0046872">
    <property type="term" value="F:metal ion binding"/>
    <property type="evidence" value="ECO:0007669"/>
    <property type="project" value="UniProtKB-KW"/>
</dbReference>
<keyword evidence="2" id="KW-0611">Plant defense</keyword>
<evidence type="ECO:0000256" key="4">
    <source>
        <dbReference type="ARBA" id="ARBA00023002"/>
    </source>
</evidence>
<evidence type="ECO:0000313" key="7">
    <source>
        <dbReference type="EMBL" id="NKE71786.1"/>
    </source>
</evidence>
<dbReference type="InterPro" id="IPR050783">
    <property type="entry name" value="Oxylipin_biosynth_metab"/>
</dbReference>
<dbReference type="GO" id="GO:0006952">
    <property type="term" value="P:defense response"/>
    <property type="evidence" value="ECO:0007669"/>
    <property type="project" value="UniProtKB-KW"/>
</dbReference>
<name>A0A7X6IBH6_9BACT</name>
<accession>A0A7X6IBH6</accession>
<evidence type="ECO:0000256" key="5">
    <source>
        <dbReference type="ARBA" id="ARBA00023004"/>
    </source>
</evidence>
<dbReference type="EMBL" id="VTOW01000002">
    <property type="protein sequence ID" value="NKE71786.1"/>
    <property type="molecule type" value="Genomic_DNA"/>
</dbReference>
<dbReference type="GO" id="GO:0020037">
    <property type="term" value="F:heme binding"/>
    <property type="evidence" value="ECO:0007669"/>
    <property type="project" value="InterPro"/>
</dbReference>
<dbReference type="InterPro" id="IPR019791">
    <property type="entry name" value="Haem_peroxidase_animal"/>
</dbReference>
<feature type="region of interest" description="Disordered" evidence="6">
    <location>
        <begin position="237"/>
        <end position="257"/>
    </location>
</feature>
<keyword evidence="8" id="KW-1185">Reference proteome</keyword>
<keyword evidence="5" id="KW-0408">Iron</keyword>
<gene>
    <name evidence="7" type="ORF">MNODULE_13645</name>
</gene>
<evidence type="ECO:0000256" key="2">
    <source>
        <dbReference type="ARBA" id="ARBA00022821"/>
    </source>
</evidence>
<dbReference type="GO" id="GO:0006979">
    <property type="term" value="P:response to oxidative stress"/>
    <property type="evidence" value="ECO:0007669"/>
    <property type="project" value="InterPro"/>
</dbReference>
<dbReference type="PANTHER" id="PTHR11903:SF11">
    <property type="entry name" value="ALPHA-DIOXYGENASE 1"/>
    <property type="match status" value="1"/>
</dbReference>
<evidence type="ECO:0000256" key="3">
    <source>
        <dbReference type="ARBA" id="ARBA00022964"/>
    </source>
</evidence>
<evidence type="ECO:0000256" key="1">
    <source>
        <dbReference type="ARBA" id="ARBA00022723"/>
    </source>
</evidence>
<comment type="caution">
    <text evidence="7">The sequence shown here is derived from an EMBL/GenBank/DDBJ whole genome shotgun (WGS) entry which is preliminary data.</text>
</comment>
<dbReference type="GO" id="GO:0006631">
    <property type="term" value="P:fatty acid metabolic process"/>
    <property type="evidence" value="ECO:0007669"/>
    <property type="project" value="UniProtKB-ARBA"/>
</dbReference>
<evidence type="ECO:0000256" key="6">
    <source>
        <dbReference type="SAM" id="MobiDB-lite"/>
    </source>
</evidence>